<dbReference type="OrthoDB" id="8576304at2"/>
<name>A0A4Y9T5F2_9BURK</name>
<dbReference type="SUPFAM" id="SSF56935">
    <property type="entry name" value="Porins"/>
    <property type="match status" value="1"/>
</dbReference>
<comment type="caution">
    <text evidence="1">The sequence shown here is derived from an EMBL/GenBank/DDBJ whole genome shotgun (WGS) entry which is preliminary data.</text>
</comment>
<dbReference type="Proteomes" id="UP000297258">
    <property type="component" value="Unassembled WGS sequence"/>
</dbReference>
<sequence length="388" mass="43131">MALLIGAFCSAAWAGPNDALHVYGGVGLAHDDNLLRVPDNQPAFDNTRGDWWKMAEVGLLFDKTYSRQRIEAVAKLSKVKFNHFKQLDYDGKDAQATWHWQLGNHLEGKLGALYNQVLAPYTDFHSSERNLRTERKEFFDGAWRFHPSWRARAGASTDKYTYEASSQRFNDRTEDTYELEGDYLPASGSTVGLVLRKIKGRYPNRRPIGQVFVTDDFTQNEVKARVRWLATGATEIEALAGWARRDQPSFGAPTSGFNGRVGASYKPRGKVRYNAALWRDFAPIESSLVSYTLNKGASIGASWEATGKITVDANAIYERRHYNARLALPSSGELTDAIRSASLQAKWAVRPAIQLSAGFVHQSRTGSVTLGTGSFKSNSIAFNASAQF</sequence>
<evidence type="ECO:0000313" key="2">
    <source>
        <dbReference type="Proteomes" id="UP000297258"/>
    </source>
</evidence>
<organism evidence="1 2">
    <name type="scientific">Massilia horti</name>
    <dbReference type="NCBI Taxonomy" id="2562153"/>
    <lineage>
        <taxon>Bacteria</taxon>
        <taxon>Pseudomonadati</taxon>
        <taxon>Pseudomonadota</taxon>
        <taxon>Betaproteobacteria</taxon>
        <taxon>Burkholderiales</taxon>
        <taxon>Oxalobacteraceae</taxon>
        <taxon>Telluria group</taxon>
        <taxon>Massilia</taxon>
    </lineage>
</organism>
<accession>A0A4Y9T5F2</accession>
<protein>
    <submittedName>
        <fullName evidence="1">Exopolysaccharide biosynthesis protein EpsL</fullName>
    </submittedName>
</protein>
<dbReference type="AlphaFoldDB" id="A0A4Y9T5F2"/>
<dbReference type="EMBL" id="SPUM01000005">
    <property type="protein sequence ID" value="TFW36017.1"/>
    <property type="molecule type" value="Genomic_DNA"/>
</dbReference>
<gene>
    <name evidence="1" type="ORF">E4O92_00765</name>
</gene>
<dbReference type="NCBIfam" id="TIGR03014">
    <property type="entry name" value="EpsL"/>
    <property type="match status" value="1"/>
</dbReference>
<dbReference type="InterPro" id="IPR017465">
    <property type="entry name" value="EpsL_proteobac"/>
</dbReference>
<evidence type="ECO:0000313" key="1">
    <source>
        <dbReference type="EMBL" id="TFW36017.1"/>
    </source>
</evidence>
<proteinExistence type="predicted"/>
<reference evidence="1 2" key="1">
    <citation type="submission" date="2019-03" db="EMBL/GenBank/DDBJ databases">
        <title>Draft genome of Massilia hortus sp. nov., a novel bacterial species of the Oxalobacteraceae family.</title>
        <authorList>
            <person name="Peta V."/>
            <person name="Raths R."/>
            <person name="Bucking H."/>
        </authorList>
    </citation>
    <scope>NUCLEOTIDE SEQUENCE [LARGE SCALE GENOMIC DNA]</scope>
    <source>
        <strain evidence="1 2">ONC3</strain>
    </source>
</reference>
<keyword evidence="2" id="KW-1185">Reference proteome</keyword>